<organism evidence="1 2">
    <name type="scientific">Synergistes jonesii</name>
    <dbReference type="NCBI Taxonomy" id="2754"/>
    <lineage>
        <taxon>Bacteria</taxon>
        <taxon>Thermotogati</taxon>
        <taxon>Synergistota</taxon>
        <taxon>Synergistia</taxon>
        <taxon>Synergistales</taxon>
        <taxon>Synergistaceae</taxon>
        <taxon>Synergistes</taxon>
    </lineage>
</organism>
<evidence type="ECO:0000313" key="1">
    <source>
        <dbReference type="EMBL" id="KEJ91128.1"/>
    </source>
</evidence>
<evidence type="ECO:0008006" key="3">
    <source>
        <dbReference type="Google" id="ProtNLM"/>
    </source>
</evidence>
<dbReference type="Gene3D" id="1.10.3230.30">
    <property type="entry name" value="Phage gp6-like head-tail connector protein"/>
    <property type="match status" value="1"/>
</dbReference>
<keyword evidence="2" id="KW-1185">Reference proteome</keyword>
<dbReference type="EMBL" id="JMKI01000060">
    <property type="protein sequence ID" value="KEJ91128.1"/>
    <property type="molecule type" value="Genomic_DNA"/>
</dbReference>
<dbReference type="Proteomes" id="UP000027665">
    <property type="component" value="Unassembled WGS sequence"/>
</dbReference>
<comment type="caution">
    <text evidence="1">The sequence shown here is derived from an EMBL/GenBank/DDBJ whole genome shotgun (WGS) entry which is preliminary data.</text>
</comment>
<reference evidence="1 2" key="1">
    <citation type="submission" date="2014-04" db="EMBL/GenBank/DDBJ databases">
        <title>Draft Genome Sequence of Synergistes jonesii.</title>
        <authorList>
            <person name="Coil D.A."/>
            <person name="Eisen J.A."/>
            <person name="Holland-Moritz H.E."/>
        </authorList>
    </citation>
    <scope>NUCLEOTIDE SEQUENCE [LARGE SCALE GENOMIC DNA]</scope>
    <source>
        <strain evidence="1 2">78-1</strain>
    </source>
</reference>
<dbReference type="eggNOG" id="ENOG5032T3A">
    <property type="taxonomic scope" value="Bacteria"/>
</dbReference>
<dbReference type="NCBIfam" id="TIGR01560">
    <property type="entry name" value="put_DNA_pack"/>
    <property type="match status" value="1"/>
</dbReference>
<dbReference type="Pfam" id="PF05135">
    <property type="entry name" value="Phage_connect_1"/>
    <property type="match status" value="1"/>
</dbReference>
<dbReference type="InterPro" id="IPR021146">
    <property type="entry name" value="Phage_gp6-like_head-tail"/>
</dbReference>
<dbReference type="CDD" id="cd08054">
    <property type="entry name" value="gp6"/>
    <property type="match status" value="1"/>
</dbReference>
<evidence type="ECO:0000313" key="2">
    <source>
        <dbReference type="Proteomes" id="UP000027665"/>
    </source>
</evidence>
<gene>
    <name evidence="1" type="ORF">EH55_13200</name>
</gene>
<protein>
    <recommendedName>
        <fullName evidence="3">Phage gp6-like head-tail connector protein</fullName>
    </recommendedName>
</protein>
<accession>A0A073ILD6</accession>
<proteinExistence type="predicted"/>
<dbReference type="STRING" id="2754.EH55_13200"/>
<dbReference type="InterPro" id="IPR006450">
    <property type="entry name" value="Phage_HK97_gp6-like"/>
</dbReference>
<dbReference type="AlphaFoldDB" id="A0A073ILD6"/>
<name>A0A073ILD6_9BACT</name>
<sequence>MTLAEAKSHLRVLYDDEDAYIEMLIAAAREYAENYQNRVYVERTDVNGNPVEAEAMPAMEKAACLLLIGHWFEHRETVNIGSTATEVPLSATMILNLRRNLPI</sequence>